<reference evidence="2 3" key="1">
    <citation type="submission" date="2018-05" db="EMBL/GenBank/DDBJ databases">
        <title>Brachybacterium sp. M1HQ-2T, whole genome shotgun sequence.</title>
        <authorList>
            <person name="Tuo L."/>
        </authorList>
    </citation>
    <scope>NUCLEOTIDE SEQUENCE [LARGE SCALE GENOMIC DNA]</scope>
    <source>
        <strain evidence="2 3">M1HQ-2</strain>
    </source>
</reference>
<dbReference type="InterPro" id="IPR045632">
    <property type="entry name" value="DUF6314"/>
</dbReference>
<dbReference type="Proteomes" id="UP000245590">
    <property type="component" value="Unassembled WGS sequence"/>
</dbReference>
<comment type="caution">
    <text evidence="2">The sequence shown here is derived from an EMBL/GenBank/DDBJ whole genome shotgun (WGS) entry which is preliminary data.</text>
</comment>
<feature type="domain" description="DUF6314" evidence="1">
    <location>
        <begin position="1"/>
        <end position="125"/>
    </location>
</feature>
<organism evidence="2 3">
    <name type="scientific">Brachybacterium endophyticum</name>
    <dbReference type="NCBI Taxonomy" id="2182385"/>
    <lineage>
        <taxon>Bacteria</taxon>
        <taxon>Bacillati</taxon>
        <taxon>Actinomycetota</taxon>
        <taxon>Actinomycetes</taxon>
        <taxon>Micrococcales</taxon>
        <taxon>Dermabacteraceae</taxon>
        <taxon>Brachybacterium</taxon>
    </lineage>
</organism>
<dbReference type="OrthoDB" id="3296280at2"/>
<sequence>MLGTWTLTRTIEDRASGERLHVTGSTELSRREDGRVAWTETGTMVRGDGSRIPVSRELLVEERVEGWMVLFADGREFHSWAPGTQVVHPCGSDVYDGRIDVPGDGSWHVTWHVRGPRKDLSIRSTLS</sequence>
<dbReference type="AlphaFoldDB" id="A0A2U2RIA4"/>
<evidence type="ECO:0000313" key="3">
    <source>
        <dbReference type="Proteomes" id="UP000245590"/>
    </source>
</evidence>
<dbReference type="Pfam" id="PF19834">
    <property type="entry name" value="DUF6314"/>
    <property type="match status" value="1"/>
</dbReference>
<keyword evidence="3" id="KW-1185">Reference proteome</keyword>
<evidence type="ECO:0000259" key="1">
    <source>
        <dbReference type="Pfam" id="PF19834"/>
    </source>
</evidence>
<proteinExistence type="predicted"/>
<evidence type="ECO:0000313" key="2">
    <source>
        <dbReference type="EMBL" id="PWH05622.1"/>
    </source>
</evidence>
<gene>
    <name evidence="2" type="ORF">DEO23_13200</name>
</gene>
<dbReference type="EMBL" id="QFKX01000005">
    <property type="protein sequence ID" value="PWH05622.1"/>
    <property type="molecule type" value="Genomic_DNA"/>
</dbReference>
<accession>A0A2U2RIA4</accession>
<name>A0A2U2RIA4_9MICO</name>
<protein>
    <recommendedName>
        <fullName evidence="1">DUF6314 domain-containing protein</fullName>
    </recommendedName>
</protein>